<evidence type="ECO:0000259" key="3">
    <source>
        <dbReference type="PROSITE" id="PS51371"/>
    </source>
</evidence>
<dbReference type="PANTHER" id="PTHR33741">
    <property type="entry name" value="TRANSMEMBRANE PROTEIN DDB_G0269096-RELATED"/>
    <property type="match status" value="1"/>
</dbReference>
<evidence type="ECO:0000313" key="5">
    <source>
        <dbReference type="Proteomes" id="UP000248795"/>
    </source>
</evidence>
<feature type="domain" description="CBS" evidence="3">
    <location>
        <begin position="298"/>
        <end position="360"/>
    </location>
</feature>
<dbReference type="Pfam" id="PF04982">
    <property type="entry name" value="TM_HPP"/>
    <property type="match status" value="1"/>
</dbReference>
<sequence length="362" mass="37835">MGVVRALTPRMAGTTFRDRSIACLGALIGIGVTGLISGWAVGNMQHLPLLVAPLGASAVLLFAVPASPLAQPWSIIGGNTISALVGIAVAHLIPDKALAAAVAVALAIAVMSLLRCLHPPGGAASLLGVLGGPAAASYSFGFAFVPVALNSILLVILGLVFHRFSKHSYPHRAKVVMAQTHGTKDLAPQLRVELTEGDIDAALAEGDEPLDISRDDLHRIVRRAELSALERTASVPRCADVMSRDVLSVRADAPWSEAHRLLLAHDLRILPVVDGEGRVAGVVEMHEPDHPLGSVSEMMSDAVTALPDDSVLRLVDHLSDGRHHAVLITDGRGKLVGLVTQTDMIVALARLAVTGAARPVKT</sequence>
<feature type="transmembrane region" description="Helical" evidence="2">
    <location>
        <begin position="99"/>
        <end position="117"/>
    </location>
</feature>
<dbReference type="SUPFAM" id="SSF54631">
    <property type="entry name" value="CBS-domain pair"/>
    <property type="match status" value="1"/>
</dbReference>
<reference evidence="5" key="1">
    <citation type="submission" date="2018-06" db="EMBL/GenBank/DDBJ databases">
        <title>Aestuariibacter litoralis strain KCTC 52945T.</title>
        <authorList>
            <person name="Li X."/>
            <person name="Salam N."/>
            <person name="Li J.-L."/>
            <person name="Chen Y.-M."/>
            <person name="Yang Z.-W."/>
            <person name="Zhang L.-Y."/>
            <person name="Han M.-X."/>
            <person name="Xiao M."/>
            <person name="Li W.-J."/>
        </authorList>
    </citation>
    <scope>NUCLEOTIDE SEQUENCE [LARGE SCALE GENOMIC DNA]</scope>
    <source>
        <strain evidence="5">KCTC 52945</strain>
    </source>
</reference>
<comment type="caution">
    <text evidence="4">The sequence shown here is derived from an EMBL/GenBank/DDBJ whole genome shotgun (WGS) entry which is preliminary data.</text>
</comment>
<evidence type="ECO:0000256" key="2">
    <source>
        <dbReference type="SAM" id="Phobius"/>
    </source>
</evidence>
<feature type="transmembrane region" description="Helical" evidence="2">
    <location>
        <begin position="21"/>
        <end position="41"/>
    </location>
</feature>
<evidence type="ECO:0000256" key="1">
    <source>
        <dbReference type="PROSITE-ProRule" id="PRU00703"/>
    </source>
</evidence>
<protein>
    <recommendedName>
        <fullName evidence="3">CBS domain-containing protein</fullName>
    </recommendedName>
</protein>
<organism evidence="4 5">
    <name type="scientific">Aestuariivirga litoralis</name>
    <dbReference type="NCBI Taxonomy" id="2650924"/>
    <lineage>
        <taxon>Bacteria</taxon>
        <taxon>Pseudomonadati</taxon>
        <taxon>Pseudomonadota</taxon>
        <taxon>Alphaproteobacteria</taxon>
        <taxon>Hyphomicrobiales</taxon>
        <taxon>Aestuariivirgaceae</taxon>
        <taxon>Aestuariivirga</taxon>
    </lineage>
</organism>
<keyword evidence="2" id="KW-0472">Membrane</keyword>
<dbReference type="Pfam" id="PF00571">
    <property type="entry name" value="CBS"/>
    <property type="match status" value="2"/>
</dbReference>
<keyword evidence="5" id="KW-1185">Reference proteome</keyword>
<dbReference type="InterPro" id="IPR007065">
    <property type="entry name" value="HPP"/>
</dbReference>
<dbReference type="InterPro" id="IPR058581">
    <property type="entry name" value="TM_HPP"/>
</dbReference>
<keyword evidence="1" id="KW-0129">CBS domain</keyword>
<dbReference type="InterPro" id="IPR000644">
    <property type="entry name" value="CBS_dom"/>
</dbReference>
<keyword evidence="2" id="KW-1133">Transmembrane helix</keyword>
<gene>
    <name evidence="4" type="ORF">DK847_17080</name>
</gene>
<dbReference type="EMBL" id="QKVK01000009">
    <property type="protein sequence ID" value="PZF75711.1"/>
    <property type="molecule type" value="Genomic_DNA"/>
</dbReference>
<evidence type="ECO:0000313" key="4">
    <source>
        <dbReference type="EMBL" id="PZF75711.1"/>
    </source>
</evidence>
<dbReference type="SMART" id="SM00116">
    <property type="entry name" value="CBS"/>
    <property type="match status" value="2"/>
</dbReference>
<feature type="transmembrane region" description="Helical" evidence="2">
    <location>
        <begin position="147"/>
        <end position="164"/>
    </location>
</feature>
<proteinExistence type="predicted"/>
<feature type="transmembrane region" description="Helical" evidence="2">
    <location>
        <begin position="73"/>
        <end position="93"/>
    </location>
</feature>
<name>A0A2W2AK60_9HYPH</name>
<accession>A0A2W2AK60</accession>
<dbReference type="PROSITE" id="PS51371">
    <property type="entry name" value="CBS"/>
    <property type="match status" value="2"/>
</dbReference>
<dbReference type="AlphaFoldDB" id="A0A2W2AK60"/>
<dbReference type="Gene3D" id="3.10.580.10">
    <property type="entry name" value="CBS-domain"/>
    <property type="match status" value="2"/>
</dbReference>
<feature type="domain" description="CBS" evidence="3">
    <location>
        <begin position="242"/>
        <end position="287"/>
    </location>
</feature>
<dbReference type="Proteomes" id="UP000248795">
    <property type="component" value="Unassembled WGS sequence"/>
</dbReference>
<dbReference type="PANTHER" id="PTHR33741:SF5">
    <property type="entry name" value="TRANSMEMBRANE PROTEIN DDB_G0269096-RELATED"/>
    <property type="match status" value="1"/>
</dbReference>
<dbReference type="InterPro" id="IPR046342">
    <property type="entry name" value="CBS_dom_sf"/>
</dbReference>
<keyword evidence="2" id="KW-0812">Transmembrane</keyword>